<evidence type="ECO:0000313" key="3">
    <source>
        <dbReference type="Proteomes" id="UP000327111"/>
    </source>
</evidence>
<proteinExistence type="predicted"/>
<dbReference type="PANTHER" id="PTHR43689">
    <property type="entry name" value="HYDROLASE"/>
    <property type="match status" value="1"/>
</dbReference>
<gene>
    <name evidence="2" type="ORF">PS854_00296</name>
</gene>
<accession>A0A5E7GQP2</accession>
<protein>
    <recommendedName>
        <fullName evidence="1">AB hydrolase-1 domain-containing protein</fullName>
    </recommendedName>
</protein>
<name>A0A5E7GQP2_PSEFL</name>
<sequence length="266" mass="28240">MSAFHTLLPVEPGIEAACKSFAVPDRIPASAKEADFLSKGHQARLAVGANRIAHWTFGNGPRVLLVHGWCSRGSHLLSFVEPLLAQGFSVTLFDAPGHGESDGEVSSMVHAGRAMQALAEEIGHVRAVISHSAGSMAALWAFANGLSVARSVHIGGPSSLTQIVNGNAHLHGLDQRQTQAFSEWVESFTGVPVHSLDLPTLAAGSLHPGLIIHDVDDRVVDSRQSQLLHAAWPTSRLVVSSGLGHRRILADPHTVTTAVEFLKKDA</sequence>
<feature type="domain" description="AB hydrolase-1" evidence="1">
    <location>
        <begin position="61"/>
        <end position="171"/>
    </location>
</feature>
<dbReference type="EMBL" id="CABVIF010000001">
    <property type="protein sequence ID" value="VVO51183.1"/>
    <property type="molecule type" value="Genomic_DNA"/>
</dbReference>
<dbReference type="Pfam" id="PF00561">
    <property type="entry name" value="Abhydrolase_1"/>
    <property type="match status" value="1"/>
</dbReference>
<dbReference type="Proteomes" id="UP000327111">
    <property type="component" value="Unassembled WGS sequence"/>
</dbReference>
<evidence type="ECO:0000313" key="2">
    <source>
        <dbReference type="EMBL" id="VVO51183.1"/>
    </source>
</evidence>
<dbReference type="PANTHER" id="PTHR43689:SF8">
    <property type="entry name" value="ALPHA_BETA-HYDROLASES SUPERFAMILY PROTEIN"/>
    <property type="match status" value="1"/>
</dbReference>
<dbReference type="AlphaFoldDB" id="A0A5E7GQP2"/>
<dbReference type="InterPro" id="IPR000073">
    <property type="entry name" value="AB_hydrolase_1"/>
</dbReference>
<dbReference type="InterPro" id="IPR029058">
    <property type="entry name" value="AB_hydrolase_fold"/>
</dbReference>
<evidence type="ECO:0000259" key="1">
    <source>
        <dbReference type="Pfam" id="PF00561"/>
    </source>
</evidence>
<reference evidence="2 3" key="1">
    <citation type="submission" date="2019-09" db="EMBL/GenBank/DDBJ databases">
        <authorList>
            <person name="Chandra G."/>
            <person name="Truman W A."/>
        </authorList>
    </citation>
    <scope>NUCLEOTIDE SEQUENCE [LARGE SCALE GENOMIC DNA]</scope>
    <source>
        <strain evidence="2">PS854</strain>
    </source>
</reference>
<dbReference type="RefSeq" id="WP_150731958.1">
    <property type="nucleotide sequence ID" value="NZ_CABVIF010000001.1"/>
</dbReference>
<dbReference type="Gene3D" id="3.40.50.1820">
    <property type="entry name" value="alpha/beta hydrolase"/>
    <property type="match status" value="1"/>
</dbReference>
<organism evidence="2 3">
    <name type="scientific">Pseudomonas fluorescens</name>
    <dbReference type="NCBI Taxonomy" id="294"/>
    <lineage>
        <taxon>Bacteria</taxon>
        <taxon>Pseudomonadati</taxon>
        <taxon>Pseudomonadota</taxon>
        <taxon>Gammaproteobacteria</taxon>
        <taxon>Pseudomonadales</taxon>
        <taxon>Pseudomonadaceae</taxon>
        <taxon>Pseudomonas</taxon>
    </lineage>
</organism>
<dbReference type="SUPFAM" id="SSF53474">
    <property type="entry name" value="alpha/beta-Hydrolases"/>
    <property type="match status" value="1"/>
</dbReference>